<accession>A0A3P8J5K3</accession>
<evidence type="ECO:0000313" key="2">
    <source>
        <dbReference type="Proteomes" id="UP000050761"/>
    </source>
</evidence>
<dbReference type="Proteomes" id="UP000050761">
    <property type="component" value="Unassembled WGS sequence"/>
</dbReference>
<reference evidence="1 2" key="1">
    <citation type="submission" date="2018-11" db="EMBL/GenBank/DDBJ databases">
        <authorList>
            <consortium name="Pathogen Informatics"/>
        </authorList>
    </citation>
    <scope>NUCLEOTIDE SEQUENCE [LARGE SCALE GENOMIC DNA]</scope>
</reference>
<gene>
    <name evidence="1" type="ORF">HPBE_LOCUS27222</name>
</gene>
<accession>A0A183GX03</accession>
<keyword evidence="2" id="KW-1185">Reference proteome</keyword>
<dbReference type="AlphaFoldDB" id="A0A183GX03"/>
<organism evidence="2 3">
    <name type="scientific">Heligmosomoides polygyrus</name>
    <name type="common">Parasitic roundworm</name>
    <dbReference type="NCBI Taxonomy" id="6339"/>
    <lineage>
        <taxon>Eukaryota</taxon>
        <taxon>Metazoa</taxon>
        <taxon>Ecdysozoa</taxon>
        <taxon>Nematoda</taxon>
        <taxon>Chromadorea</taxon>
        <taxon>Rhabditida</taxon>
        <taxon>Rhabditina</taxon>
        <taxon>Rhabditomorpha</taxon>
        <taxon>Strongyloidea</taxon>
        <taxon>Heligmosomidae</taxon>
        <taxon>Heligmosomoides</taxon>
    </lineage>
</organism>
<dbReference type="EMBL" id="UZAH01042565">
    <property type="protein sequence ID" value="VDP62006.1"/>
    <property type="molecule type" value="Genomic_DNA"/>
</dbReference>
<reference evidence="3" key="2">
    <citation type="submission" date="2019-09" db="UniProtKB">
        <authorList>
            <consortium name="WormBaseParasite"/>
        </authorList>
    </citation>
    <scope>IDENTIFICATION</scope>
</reference>
<protein>
    <submittedName>
        <fullName evidence="1 3">Uncharacterized protein</fullName>
    </submittedName>
</protein>
<evidence type="ECO:0000313" key="3">
    <source>
        <dbReference type="WBParaSite" id="HPBE_0002722301-mRNA-1"/>
    </source>
</evidence>
<evidence type="ECO:0000313" key="1">
    <source>
        <dbReference type="EMBL" id="VDP62006.1"/>
    </source>
</evidence>
<name>A0A183GX03_HELPZ</name>
<dbReference type="WBParaSite" id="HPBE_0002722301-mRNA-1">
    <property type="protein sequence ID" value="HPBE_0002722301-mRNA-1"/>
    <property type="gene ID" value="HPBE_0002722301"/>
</dbReference>
<proteinExistence type="predicted"/>
<sequence length="131" mass="14128">MGDNAAQTGVETHSFCICLPTIDRLSSSPRRRASDCSPLPKKASGPNALQKLCLSLKSIMETEALGTATQEPVRCDFDGSRISKAISISAHGRIVGRDLIILLQIAAERDDCNNNRTPATTDRPLCCCQKL</sequence>